<dbReference type="EMBL" id="VSRR010002972">
    <property type="protein sequence ID" value="MPC34053.1"/>
    <property type="molecule type" value="Genomic_DNA"/>
</dbReference>
<dbReference type="Proteomes" id="UP000324222">
    <property type="component" value="Unassembled WGS sequence"/>
</dbReference>
<dbReference type="GO" id="GO:0000428">
    <property type="term" value="C:DNA-directed RNA polymerase complex"/>
    <property type="evidence" value="ECO:0007669"/>
    <property type="project" value="UniProtKB-KW"/>
</dbReference>
<proteinExistence type="predicted"/>
<protein>
    <submittedName>
        <fullName evidence="2">DNA-directed RNA polymerase III subunit RPC8</fullName>
    </submittedName>
</protein>
<dbReference type="InterPro" id="IPR013238">
    <property type="entry name" value="RNA_pol_III_Rbc25"/>
</dbReference>
<evidence type="ECO:0000313" key="2">
    <source>
        <dbReference type="EMBL" id="MPC34053.1"/>
    </source>
</evidence>
<dbReference type="Pfam" id="PF08292">
    <property type="entry name" value="RNA_pol_Rbc25"/>
    <property type="match status" value="1"/>
</dbReference>
<name>A0A5B7ELX5_PORTR</name>
<accession>A0A5B7ELX5</accession>
<comment type="caution">
    <text evidence="2">The sequence shown here is derived from an EMBL/GenBank/DDBJ whole genome shotgun (WGS) entry which is preliminary data.</text>
</comment>
<dbReference type="AlphaFoldDB" id="A0A5B7ELX5"/>
<feature type="domain" description="RNA polymerase III subunit Rpc25" evidence="1">
    <location>
        <begin position="4"/>
        <end position="60"/>
    </location>
</feature>
<keyword evidence="2" id="KW-0240">DNA-directed RNA polymerase</keyword>
<organism evidence="2 3">
    <name type="scientific">Portunus trituberculatus</name>
    <name type="common">Swimming crab</name>
    <name type="synonym">Neptunus trituberculatus</name>
    <dbReference type="NCBI Taxonomy" id="210409"/>
    <lineage>
        <taxon>Eukaryota</taxon>
        <taxon>Metazoa</taxon>
        <taxon>Ecdysozoa</taxon>
        <taxon>Arthropoda</taxon>
        <taxon>Crustacea</taxon>
        <taxon>Multicrustacea</taxon>
        <taxon>Malacostraca</taxon>
        <taxon>Eumalacostraca</taxon>
        <taxon>Eucarida</taxon>
        <taxon>Decapoda</taxon>
        <taxon>Pleocyemata</taxon>
        <taxon>Brachyura</taxon>
        <taxon>Eubrachyura</taxon>
        <taxon>Portunoidea</taxon>
        <taxon>Portunidae</taxon>
        <taxon>Portuninae</taxon>
        <taxon>Portunus</taxon>
    </lineage>
</organism>
<sequence>MAGGGRIRFKVVAEQFLDTTPTGPNLAAGDSAVSDRKEGKIPYIVYGAINDQGLGLVSWWTNAEEEQEEEEVEEGEEAL</sequence>
<reference evidence="2 3" key="1">
    <citation type="submission" date="2019-05" db="EMBL/GenBank/DDBJ databases">
        <title>Another draft genome of Portunus trituberculatus and its Hox gene families provides insights of decapod evolution.</title>
        <authorList>
            <person name="Jeong J.-H."/>
            <person name="Song I."/>
            <person name="Kim S."/>
            <person name="Choi T."/>
            <person name="Kim D."/>
            <person name="Ryu S."/>
            <person name="Kim W."/>
        </authorList>
    </citation>
    <scope>NUCLEOTIDE SEQUENCE [LARGE SCALE GENOMIC DNA]</scope>
    <source>
        <tissue evidence="2">Muscle</tissue>
    </source>
</reference>
<dbReference type="OrthoDB" id="10256606at2759"/>
<evidence type="ECO:0000259" key="1">
    <source>
        <dbReference type="Pfam" id="PF08292"/>
    </source>
</evidence>
<keyword evidence="2" id="KW-0804">Transcription</keyword>
<dbReference type="Gene3D" id="2.40.50.140">
    <property type="entry name" value="Nucleic acid-binding proteins"/>
    <property type="match status" value="1"/>
</dbReference>
<gene>
    <name evidence="2" type="primary">POLR3H_0</name>
    <name evidence="2" type="ORF">E2C01_027428</name>
</gene>
<keyword evidence="3" id="KW-1185">Reference proteome</keyword>
<dbReference type="InterPro" id="IPR012340">
    <property type="entry name" value="NA-bd_OB-fold"/>
</dbReference>
<evidence type="ECO:0000313" key="3">
    <source>
        <dbReference type="Proteomes" id="UP000324222"/>
    </source>
</evidence>